<reference evidence="1 2" key="1">
    <citation type="submission" date="2019-03" db="EMBL/GenBank/DDBJ databases">
        <title>Genomic Encyclopedia of Type Strains, Phase IV (KMG-IV): sequencing the most valuable type-strain genomes for metagenomic binning, comparative biology and taxonomic classification.</title>
        <authorList>
            <person name="Goeker M."/>
        </authorList>
    </citation>
    <scope>NUCLEOTIDE SEQUENCE [LARGE SCALE GENOMIC DNA]</scope>
    <source>
        <strain evidence="1 2">DSM 45775</strain>
    </source>
</reference>
<name>A0A4R6V9D4_9PSEU</name>
<sequence length="67" mass="6451">MDASGEHATDSPLGTVGAASIGLVGGAVSGLFGGGSGVLFVPASTASRAYPARWRTAPRPPPTSPSA</sequence>
<evidence type="ECO:0008006" key="3">
    <source>
        <dbReference type="Google" id="ProtNLM"/>
    </source>
</evidence>
<evidence type="ECO:0000313" key="2">
    <source>
        <dbReference type="Proteomes" id="UP000295705"/>
    </source>
</evidence>
<protein>
    <recommendedName>
        <fullName evidence="3">Sulfite exporter TauE/SafE</fullName>
    </recommendedName>
</protein>
<evidence type="ECO:0000313" key="1">
    <source>
        <dbReference type="EMBL" id="TDQ58376.1"/>
    </source>
</evidence>
<proteinExistence type="predicted"/>
<dbReference type="Proteomes" id="UP000295705">
    <property type="component" value="Unassembled WGS sequence"/>
</dbReference>
<gene>
    <name evidence="1" type="ORF">EV188_104116</name>
</gene>
<organism evidence="1 2">
    <name type="scientific">Actinomycetospora succinea</name>
    <dbReference type="NCBI Taxonomy" id="663603"/>
    <lineage>
        <taxon>Bacteria</taxon>
        <taxon>Bacillati</taxon>
        <taxon>Actinomycetota</taxon>
        <taxon>Actinomycetes</taxon>
        <taxon>Pseudonocardiales</taxon>
        <taxon>Pseudonocardiaceae</taxon>
        <taxon>Actinomycetospora</taxon>
    </lineage>
</organism>
<dbReference type="EMBL" id="SNYO01000004">
    <property type="protein sequence ID" value="TDQ58376.1"/>
    <property type="molecule type" value="Genomic_DNA"/>
</dbReference>
<accession>A0A4R6V9D4</accession>
<comment type="caution">
    <text evidence="1">The sequence shown here is derived from an EMBL/GenBank/DDBJ whole genome shotgun (WGS) entry which is preliminary data.</text>
</comment>
<dbReference type="AlphaFoldDB" id="A0A4R6V9D4"/>
<keyword evidence="2" id="KW-1185">Reference proteome</keyword>